<accession>A0A231UWF7</accession>
<dbReference type="AlphaFoldDB" id="A0A231UWF7"/>
<dbReference type="SUPFAM" id="SSF55729">
    <property type="entry name" value="Acyl-CoA N-acyltransferases (Nat)"/>
    <property type="match status" value="1"/>
</dbReference>
<dbReference type="InterPro" id="IPR007434">
    <property type="entry name" value="FemAB-like"/>
</dbReference>
<proteinExistence type="predicted"/>
<dbReference type="Pfam" id="PF04339">
    <property type="entry name" value="FemAB_like"/>
    <property type="match status" value="1"/>
</dbReference>
<name>A0A231UWF7_9HYPH</name>
<keyword evidence="2" id="KW-1185">Reference proteome</keyword>
<dbReference type="RefSeq" id="WP_094076975.1">
    <property type="nucleotide sequence ID" value="NZ_NBYO01000002.1"/>
</dbReference>
<dbReference type="PANTHER" id="PTHR47017:SF1">
    <property type="entry name" value="ACYL-COA"/>
    <property type="match status" value="1"/>
</dbReference>
<gene>
    <name evidence="1" type="ORF">B7H23_08180</name>
</gene>
<keyword evidence="1" id="KW-0808">Transferase</keyword>
<protein>
    <submittedName>
        <fullName evidence="1">GNAT family N-acetyltransferase</fullName>
    </submittedName>
</protein>
<dbReference type="EMBL" id="NBYO01000002">
    <property type="protein sequence ID" value="OXT00151.1"/>
    <property type="molecule type" value="Genomic_DNA"/>
</dbReference>
<organism evidence="1 2">
    <name type="scientific">Notoacmeibacter marinus</name>
    <dbReference type="NCBI Taxonomy" id="1876515"/>
    <lineage>
        <taxon>Bacteria</taxon>
        <taxon>Pseudomonadati</taxon>
        <taxon>Pseudomonadota</taxon>
        <taxon>Alphaproteobacteria</taxon>
        <taxon>Hyphomicrobiales</taxon>
        <taxon>Notoacmeibacteraceae</taxon>
        <taxon>Notoacmeibacter</taxon>
    </lineage>
</organism>
<dbReference type="Proteomes" id="UP000215405">
    <property type="component" value="Unassembled WGS sequence"/>
</dbReference>
<evidence type="ECO:0000313" key="1">
    <source>
        <dbReference type="EMBL" id="OXT00151.1"/>
    </source>
</evidence>
<sequence>MRDNPPTKKKEETGAATLRLVEGMAAFTEGEWANLTGTRRGESDYNPFSSHAFLSSLEDSGCVNGNTGWLPRHLRLETADGALLGAVPTYVKGHSQGEYVFDHGWADALERAGGRYYPKLQSCYPFTPATGPRLLTKRTTPEIRPLLAQGLRSACDQIGLSSAHVTFLEAGDQAQLVEAGFLEREDIQFHFPNRGYETYDDFLATLVSRKRKALRRERREALANGIEIEWLTGTDLTEEVWDDFHAFYMDTGSRKWGQPYLNRAFWSLIGERMSDDILLVVARRDGRRIAGAINFIGSDTLFGRHWGCVEDHPFLHFELCYHQAIDYAIQHGLKTVEAGAQGEHKLQRGYMPVLTRSAHYLRHEGLRQAVAGFLEAERQDEAAIAALLAQHSPYREDAAPGRLAPDL</sequence>
<reference evidence="2" key="1">
    <citation type="journal article" date="2017" name="Int. J. Syst. Evol. Microbiol.">
        <title>Notoacmeibacter marinus gen. nov., sp. nov., isolated from the gut of a limpet and proposal of Notoacmeibacteraceae fam. nov. in the order Rhizobiales of the class Alphaproteobacteria.</title>
        <authorList>
            <person name="Huang Z."/>
            <person name="Guo F."/>
            <person name="Lai Q."/>
        </authorList>
    </citation>
    <scope>NUCLEOTIDE SEQUENCE [LARGE SCALE GENOMIC DNA]</scope>
    <source>
        <strain evidence="2">XMTR2A4</strain>
    </source>
</reference>
<evidence type="ECO:0000313" key="2">
    <source>
        <dbReference type="Proteomes" id="UP000215405"/>
    </source>
</evidence>
<dbReference type="InterPro" id="IPR016181">
    <property type="entry name" value="Acyl_CoA_acyltransferase"/>
</dbReference>
<dbReference type="Gene3D" id="3.40.630.30">
    <property type="match status" value="1"/>
</dbReference>
<dbReference type="PANTHER" id="PTHR47017">
    <property type="entry name" value="ACYL-COA"/>
    <property type="match status" value="1"/>
</dbReference>
<dbReference type="GO" id="GO:0016740">
    <property type="term" value="F:transferase activity"/>
    <property type="evidence" value="ECO:0007669"/>
    <property type="project" value="UniProtKB-KW"/>
</dbReference>
<comment type="caution">
    <text evidence="1">The sequence shown here is derived from an EMBL/GenBank/DDBJ whole genome shotgun (WGS) entry which is preliminary data.</text>
</comment>